<dbReference type="Proteomes" id="UP000729402">
    <property type="component" value="Unassembled WGS sequence"/>
</dbReference>
<name>A0A8J5WTY9_ZIZPA</name>
<evidence type="ECO:0000313" key="2">
    <source>
        <dbReference type="Proteomes" id="UP000729402"/>
    </source>
</evidence>
<evidence type="ECO:0000313" key="1">
    <source>
        <dbReference type="EMBL" id="KAG8095109.1"/>
    </source>
</evidence>
<accession>A0A8J5WTY9</accession>
<proteinExistence type="predicted"/>
<keyword evidence="2" id="KW-1185">Reference proteome</keyword>
<gene>
    <name evidence="1" type="ORF">GUJ93_ZPchr0012g20524</name>
</gene>
<reference evidence="1" key="1">
    <citation type="journal article" date="2021" name="bioRxiv">
        <title>Whole Genome Assembly and Annotation of Northern Wild Rice, Zizania palustris L., Supports a Whole Genome Duplication in the Zizania Genus.</title>
        <authorList>
            <person name="Haas M."/>
            <person name="Kono T."/>
            <person name="Macchietto M."/>
            <person name="Millas R."/>
            <person name="McGilp L."/>
            <person name="Shao M."/>
            <person name="Duquette J."/>
            <person name="Hirsch C.N."/>
            <person name="Kimball J."/>
        </authorList>
    </citation>
    <scope>NUCLEOTIDE SEQUENCE</scope>
    <source>
        <tissue evidence="1">Fresh leaf tissue</tissue>
    </source>
</reference>
<reference evidence="1" key="2">
    <citation type="submission" date="2021-02" db="EMBL/GenBank/DDBJ databases">
        <authorList>
            <person name="Kimball J.A."/>
            <person name="Haas M.W."/>
            <person name="Macchietto M."/>
            <person name="Kono T."/>
            <person name="Duquette J."/>
            <person name="Shao M."/>
        </authorList>
    </citation>
    <scope>NUCLEOTIDE SEQUENCE</scope>
    <source>
        <tissue evidence="1">Fresh leaf tissue</tissue>
    </source>
</reference>
<comment type="caution">
    <text evidence="1">The sequence shown here is derived from an EMBL/GenBank/DDBJ whole genome shotgun (WGS) entry which is preliminary data.</text>
</comment>
<organism evidence="1 2">
    <name type="scientific">Zizania palustris</name>
    <name type="common">Northern wild rice</name>
    <dbReference type="NCBI Taxonomy" id="103762"/>
    <lineage>
        <taxon>Eukaryota</taxon>
        <taxon>Viridiplantae</taxon>
        <taxon>Streptophyta</taxon>
        <taxon>Embryophyta</taxon>
        <taxon>Tracheophyta</taxon>
        <taxon>Spermatophyta</taxon>
        <taxon>Magnoliopsida</taxon>
        <taxon>Liliopsida</taxon>
        <taxon>Poales</taxon>
        <taxon>Poaceae</taxon>
        <taxon>BOP clade</taxon>
        <taxon>Oryzoideae</taxon>
        <taxon>Oryzeae</taxon>
        <taxon>Zizaniinae</taxon>
        <taxon>Zizania</taxon>
    </lineage>
</organism>
<dbReference type="EMBL" id="JAAALK010000080">
    <property type="protein sequence ID" value="KAG8095109.1"/>
    <property type="molecule type" value="Genomic_DNA"/>
</dbReference>
<protein>
    <submittedName>
        <fullName evidence="1">Uncharacterized protein</fullName>
    </submittedName>
</protein>
<sequence>MRLKYKPLKKLSELWKVHRPQPCSPTCSLPSFIIDNRILYFSVEGIIQSRGTLKLNIIIIKIGYSV</sequence>
<dbReference type="AlphaFoldDB" id="A0A8J5WTY9"/>